<comment type="caution">
    <text evidence="2">Lacks conserved residue(s) required for the propagation of feature annotation.</text>
</comment>
<dbReference type="OMA" id="CHEANQG"/>
<protein>
    <recommendedName>
        <fullName evidence="5">EGF-like domain-containing protein</fullName>
    </recommendedName>
</protein>
<feature type="compositionally biased region" description="Basic and acidic residues" evidence="4">
    <location>
        <begin position="1493"/>
        <end position="1502"/>
    </location>
</feature>
<organism evidence="6 7">
    <name type="scientific">Nematostella vectensis</name>
    <name type="common">Starlet sea anemone</name>
    <dbReference type="NCBI Taxonomy" id="45351"/>
    <lineage>
        <taxon>Eukaryota</taxon>
        <taxon>Metazoa</taxon>
        <taxon>Cnidaria</taxon>
        <taxon>Anthozoa</taxon>
        <taxon>Hexacorallia</taxon>
        <taxon>Actiniaria</taxon>
        <taxon>Edwardsiidae</taxon>
        <taxon>Nematostella</taxon>
    </lineage>
</organism>
<proteinExistence type="inferred from homology"/>
<feature type="region of interest" description="Disordered" evidence="4">
    <location>
        <begin position="1443"/>
        <end position="1502"/>
    </location>
</feature>
<dbReference type="PANTHER" id="PTHR34714">
    <property type="entry name" value="EGF-LIKE DOMAIN-CONTAINING PROTEIN"/>
    <property type="match status" value="1"/>
</dbReference>
<evidence type="ECO:0000256" key="1">
    <source>
        <dbReference type="ARBA" id="ARBA00006373"/>
    </source>
</evidence>
<feature type="compositionally biased region" description="Basic residues" evidence="4">
    <location>
        <begin position="1454"/>
        <end position="1476"/>
    </location>
</feature>
<sequence>MLKGNHVDAVTESQSQLKIMEGAKGEDSAQLHDLKKHGVTGKGEVRKNQGDRKPMQKAQCLNRYGLNHSEKEECIAIGKTCSKCGFAAAIQYVSEQGKCFGVTDTLNPTLTLTSDCDKLYRLLPSGKLMDEDSSPPVCVAGRQTDEWKLKYYPCEDIQNGVFNYCGHTEYLLKEEDSDRTVGYTVDPTDSSRKVLALVGNQCQAMHRVVHRFIAPGETYVNQLYINMMKADAFAQKCSEIKRRVCTRAEVCPNGPREQSLVTTKQEFETPMFIYDGRSISPTTCEVVETKDSFYGMCCPEKFPTPKSYAKEGVGIIIHQSGKCINVINGLVKLKDQCSGSSAALQWASDGSLRLLDDSNCLKQEDIGSESKLVSHDCSGDQALFQFTKNNYLQDLKTSRCLVPDAESDDGKINPAENTELMLRDECTSVGSFFKFQVLEGLIKNVGNGQCVAAVTVEGSQDMQLTLQEDCDLGLYKVIMPKQKSTVQFMVSGKCLSADVENSQVTLNDCPATVDADDPACFSYKGSKLRPCSDDSKCIVVSGTTLGVSTSCGQPDSSFHIVDVQTKCDTEQCKCSEGFQGKGTACLPINPCHEANQGGCEGRAICVYTGPGKSICKCPPGYKLDESQARCTLCPDGNCFVGCDFYNSEELKTALSEQDSIVLRFAYLKTSALADYVQKTGKPQNVVVYTQHLVIEGFVEVKRQTKLAIFAREVTKVDGAQIELFALDPGNIPGFGTSYRRSIAKVEGGEFKCEDSYFPPSRDTVTSGATLTIYQGNSGSPFTCSANYNNIALVTLETLEKKKVLKHALDVEFLHLSLACAKVMAQDRDIYLTKDGKHSLIASQPMQIIEYVKEQVEFVRDVPELTEQEISDLNGVGIAASDVRERLLARAQGLTFVPYLSLKAYEKLLVLLKDDAKLAIDQYERYRKTSEDLKHRIDATTSMTHIMTAIVRSNDFNIEAMKRELDKTIKDQKLLKDKLKEAEVALEAARKVFEKEVEVYKQKMIVNAVFSILGAITGALSGGFNTVAAIGEVAEDMTKFARIIIKIGAIMETIGSVAALAESFKDFHYDQKPYITTNAEGYYKERKIVDANDESFAVAVKDWDVMVAEAEGALAIGTAANEIGGTGSYLAALRTVAIWGKAVHEKSIAMKSLVNKLSSLTALQKEQDAAKGKIGQAIAESENLGRVNGELLVQMGLQKERLRFAMVDTLMTFCDSYFYNWMAECPVQPTLSDDLFSLHSKVNEGLSAVVIAVESFAPFTAQQFEATKVISNTPVCNKGDGKEHYPKPDVIPTLTQCQPIDKLKETGTLLYNLERDDEDVLKGYERVHVEELEVYLEGATIDEGKPITIFISFSGYMNDVFKGKDYHFVTPPRIIVFSYLPGDNPKIVQPGRVADKFEEYYDGISAMTLWSITVPRNENHSSLNVAGVTNVVMKFKGSRVHKGEGEVMTVSEGKKKSKKKRKAKGKKRKERGKKKGTRRMEERKIGFSRPLRYGGERMMKISG</sequence>
<evidence type="ECO:0000313" key="6">
    <source>
        <dbReference type="EMBL" id="EDO35604.1"/>
    </source>
</evidence>
<dbReference type="Proteomes" id="UP000001593">
    <property type="component" value="Unassembled WGS sequence"/>
</dbReference>
<accession>A7SKZ9</accession>
<feature type="region of interest" description="Disordered" evidence="4">
    <location>
        <begin position="37"/>
        <end position="56"/>
    </location>
</feature>
<feature type="coiled-coil region" evidence="3">
    <location>
        <begin position="957"/>
        <end position="995"/>
    </location>
</feature>
<keyword evidence="7" id="KW-1185">Reference proteome</keyword>
<dbReference type="EMBL" id="DS469693">
    <property type="protein sequence ID" value="EDO35604.1"/>
    <property type="molecule type" value="Genomic_DNA"/>
</dbReference>
<dbReference type="InterPro" id="IPR035992">
    <property type="entry name" value="Ricin_B-like_lectins"/>
</dbReference>
<dbReference type="PANTHER" id="PTHR34714:SF2">
    <property type="entry name" value="EGF-LIKE DOMAIN-CONTAINING PROTEIN"/>
    <property type="match status" value="1"/>
</dbReference>
<reference evidence="6 7" key="1">
    <citation type="journal article" date="2007" name="Science">
        <title>Sea anemone genome reveals ancestral eumetazoan gene repertoire and genomic organization.</title>
        <authorList>
            <person name="Putnam N.H."/>
            <person name="Srivastava M."/>
            <person name="Hellsten U."/>
            <person name="Dirks B."/>
            <person name="Chapman J."/>
            <person name="Salamov A."/>
            <person name="Terry A."/>
            <person name="Shapiro H."/>
            <person name="Lindquist E."/>
            <person name="Kapitonov V.V."/>
            <person name="Jurka J."/>
            <person name="Genikhovich G."/>
            <person name="Grigoriev I.V."/>
            <person name="Lucas S.M."/>
            <person name="Steele R.E."/>
            <person name="Finnerty J.R."/>
            <person name="Technau U."/>
            <person name="Martindale M.Q."/>
            <person name="Rokhsar D.S."/>
        </authorList>
    </citation>
    <scope>NUCLEOTIDE SEQUENCE [LARGE SCALE GENOMIC DNA]</scope>
    <source>
        <strain evidence="7">CH2 X CH6</strain>
    </source>
</reference>
<feature type="compositionally biased region" description="Basic and acidic residues" evidence="4">
    <location>
        <begin position="43"/>
        <end position="54"/>
    </location>
</feature>
<dbReference type="PROSITE" id="PS50026">
    <property type="entry name" value="EGF_3"/>
    <property type="match status" value="1"/>
</dbReference>
<dbReference type="HOGENOM" id="CLU_248628_0_0_1"/>
<dbReference type="Gene3D" id="2.10.25.10">
    <property type="entry name" value="Laminin"/>
    <property type="match status" value="1"/>
</dbReference>
<dbReference type="InterPro" id="IPR000742">
    <property type="entry name" value="EGF"/>
</dbReference>
<gene>
    <name evidence="6" type="ORF">NEMVEDRAFT_v1g213913</name>
</gene>
<evidence type="ECO:0000256" key="4">
    <source>
        <dbReference type="SAM" id="MobiDB-lite"/>
    </source>
</evidence>
<keyword evidence="3" id="KW-0175">Coiled coil</keyword>
<evidence type="ECO:0000256" key="3">
    <source>
        <dbReference type="SAM" id="Coils"/>
    </source>
</evidence>
<dbReference type="Gene3D" id="2.80.10.50">
    <property type="match status" value="2"/>
</dbReference>
<name>A7SKZ9_NEMVE</name>
<dbReference type="eggNOG" id="ENOG502QVZW">
    <property type="taxonomic scope" value="Eukaryota"/>
</dbReference>
<keyword evidence="2" id="KW-0245">EGF-like domain</keyword>
<feature type="domain" description="EGF-like" evidence="5">
    <location>
        <begin position="587"/>
        <end position="627"/>
    </location>
</feature>
<evidence type="ECO:0000259" key="5">
    <source>
        <dbReference type="PROSITE" id="PS50026"/>
    </source>
</evidence>
<evidence type="ECO:0000256" key="2">
    <source>
        <dbReference type="PROSITE-ProRule" id="PRU00076"/>
    </source>
</evidence>
<dbReference type="SUPFAM" id="SSF50370">
    <property type="entry name" value="Ricin B-like lectins"/>
    <property type="match status" value="1"/>
</dbReference>
<evidence type="ECO:0000313" key="7">
    <source>
        <dbReference type="Proteomes" id="UP000001593"/>
    </source>
</evidence>
<dbReference type="InParanoid" id="A7SKZ9"/>
<comment type="similarity">
    <text evidence="1">Belongs to the EGF domain peptide family.</text>
</comment>